<dbReference type="RefSeq" id="WP_345301684.1">
    <property type="nucleotide sequence ID" value="NZ_BAABJE010000001.1"/>
</dbReference>
<proteinExistence type="predicted"/>
<evidence type="ECO:0008006" key="3">
    <source>
        <dbReference type="Google" id="ProtNLM"/>
    </source>
</evidence>
<keyword evidence="2" id="KW-1185">Reference proteome</keyword>
<dbReference type="InterPro" id="IPR021710">
    <property type="entry name" value="DUF3293"/>
</dbReference>
<evidence type="ECO:0000313" key="1">
    <source>
        <dbReference type="EMBL" id="GAA4783309.1"/>
    </source>
</evidence>
<evidence type="ECO:0000313" key="2">
    <source>
        <dbReference type="Proteomes" id="UP001499959"/>
    </source>
</evidence>
<name>A0ABP9AMU8_9GAMM</name>
<comment type="caution">
    <text evidence="1">The sequence shown here is derived from an EMBL/GenBank/DDBJ whole genome shotgun (WGS) entry which is preliminary data.</text>
</comment>
<gene>
    <name evidence="1" type="ORF">GCM10023307_04950</name>
</gene>
<dbReference type="EMBL" id="BAABJE010000001">
    <property type="protein sequence ID" value="GAA4783309.1"/>
    <property type="molecule type" value="Genomic_DNA"/>
</dbReference>
<dbReference type="Proteomes" id="UP001499959">
    <property type="component" value="Unassembled WGS sequence"/>
</dbReference>
<reference evidence="2" key="1">
    <citation type="journal article" date="2019" name="Int. J. Syst. Evol. Microbiol.">
        <title>The Global Catalogue of Microorganisms (GCM) 10K type strain sequencing project: providing services to taxonomists for standard genome sequencing and annotation.</title>
        <authorList>
            <consortium name="The Broad Institute Genomics Platform"/>
            <consortium name="The Broad Institute Genome Sequencing Center for Infectious Disease"/>
            <person name="Wu L."/>
            <person name="Ma J."/>
        </authorList>
    </citation>
    <scope>NUCLEOTIDE SEQUENCE [LARGE SCALE GENOMIC DNA]</scope>
    <source>
        <strain evidence="2">JCM 18204</strain>
    </source>
</reference>
<organism evidence="1 2">
    <name type="scientific">Lysobacter hankyongensis</name>
    <dbReference type="NCBI Taxonomy" id="1176535"/>
    <lineage>
        <taxon>Bacteria</taxon>
        <taxon>Pseudomonadati</taxon>
        <taxon>Pseudomonadota</taxon>
        <taxon>Gammaproteobacteria</taxon>
        <taxon>Lysobacterales</taxon>
        <taxon>Lysobacteraceae</taxon>
        <taxon>Lysobacter</taxon>
    </lineage>
</organism>
<dbReference type="Pfam" id="PF11697">
    <property type="entry name" value="DUF3293"/>
    <property type="match status" value="1"/>
</dbReference>
<accession>A0ABP9AMU8</accession>
<sequence length="163" mass="18595">MMQPSLLSAGEARIAELVRAYLVAEYRWELDGEWLNLRIGTPATEVARRYPDATRFGLLSAWDPFSIQRPESVNRDADDALQDDLLDSRRIFRPAFSSAANRSWREPSWLVVDMAAAEFDALSRRYGQLATLYWNAEAPVRMRVDAARPAAFPEHPAIDWLRG</sequence>
<protein>
    <recommendedName>
        <fullName evidence="3">DUF3293 domain-containing protein</fullName>
    </recommendedName>
</protein>